<evidence type="ECO:0000313" key="2">
    <source>
        <dbReference type="EMBL" id="ABU58787.1"/>
    </source>
</evidence>
<dbReference type="HOGENOM" id="CLU_042538_4_2_0"/>
<keyword evidence="1" id="KW-0460">Magnesium</keyword>
<sequence length="324" mass="37655">MMTIEPWYWQAVESINYPFPQRMHQAVSWLEDEIVTWCYVHKLIRDHAQEQHLRSALLAEFIARANAEIPPSMLRLIGLWTVWFFLLDDLTDTLPSVEELADLQMRILTVVSEGRAYDYDHPLILAAADLSDLLKQCAGSVTLVRFLRALAQTLEAHLWEVSTRLADIQPDSQTYTNMRLWSGAFFPMIALADMAQGSVLPSHIFEHAIVQELIRAATQAVLWYNDLWSYPKEIQKHKMPHNIVHILAHENRIPLSEALSLTIAQHDRAIQQFLRLKKQIHTLNGAEDVVLRFVESIEAWLRATQDWSHRTDRYRQQMVRAIHP</sequence>
<dbReference type="Proteomes" id="UP000000263">
    <property type="component" value="Chromosome"/>
</dbReference>
<keyword evidence="3" id="KW-1185">Reference proteome</keyword>
<accession>A7NML6</accession>
<organism evidence="2 3">
    <name type="scientific">Roseiflexus castenholzii (strain DSM 13941 / HLO8)</name>
    <dbReference type="NCBI Taxonomy" id="383372"/>
    <lineage>
        <taxon>Bacteria</taxon>
        <taxon>Bacillati</taxon>
        <taxon>Chloroflexota</taxon>
        <taxon>Chloroflexia</taxon>
        <taxon>Chloroflexales</taxon>
        <taxon>Roseiflexineae</taxon>
        <taxon>Roseiflexaceae</taxon>
        <taxon>Roseiflexus</taxon>
    </lineage>
</organism>
<dbReference type="SFLD" id="SFLDG01020">
    <property type="entry name" value="Terpene_Cyclase_Like_2"/>
    <property type="match status" value="1"/>
</dbReference>
<dbReference type="SFLD" id="SFLDS00005">
    <property type="entry name" value="Isoprenoid_Synthase_Type_I"/>
    <property type="match status" value="1"/>
</dbReference>
<evidence type="ECO:0000256" key="1">
    <source>
        <dbReference type="RuleBase" id="RU366034"/>
    </source>
</evidence>
<dbReference type="eggNOG" id="COG0664">
    <property type="taxonomic scope" value="Bacteria"/>
</dbReference>
<dbReference type="InterPro" id="IPR034686">
    <property type="entry name" value="Terpene_cyclase-like_2"/>
</dbReference>
<dbReference type="GO" id="GO:0046872">
    <property type="term" value="F:metal ion binding"/>
    <property type="evidence" value="ECO:0007669"/>
    <property type="project" value="UniProtKB-KW"/>
</dbReference>
<dbReference type="GO" id="GO:0010333">
    <property type="term" value="F:terpene synthase activity"/>
    <property type="evidence" value="ECO:0007669"/>
    <property type="project" value="InterPro"/>
</dbReference>
<dbReference type="EC" id="4.2.3.-" evidence="1"/>
<dbReference type="PANTHER" id="PTHR35201">
    <property type="entry name" value="TERPENE SYNTHASE"/>
    <property type="match status" value="1"/>
</dbReference>
<proteinExistence type="inferred from homology"/>
<dbReference type="RefSeq" id="WP_012121211.1">
    <property type="nucleotide sequence ID" value="NC_009767.1"/>
</dbReference>
<protein>
    <recommendedName>
        <fullName evidence="1">Terpene synthase</fullName>
        <ecNumber evidence="1">4.2.3.-</ecNumber>
    </recommendedName>
</protein>
<dbReference type="InterPro" id="IPR008949">
    <property type="entry name" value="Isoprenoid_synthase_dom_sf"/>
</dbReference>
<dbReference type="KEGG" id="rca:Rcas_2716"/>
<reference evidence="2 3" key="1">
    <citation type="submission" date="2007-08" db="EMBL/GenBank/DDBJ databases">
        <title>Complete sequence of Roseiflexus castenholzii DSM 13941.</title>
        <authorList>
            <consortium name="US DOE Joint Genome Institute"/>
            <person name="Copeland A."/>
            <person name="Lucas S."/>
            <person name="Lapidus A."/>
            <person name="Barry K."/>
            <person name="Glavina del Rio T."/>
            <person name="Dalin E."/>
            <person name="Tice H."/>
            <person name="Pitluck S."/>
            <person name="Thompson L.S."/>
            <person name="Brettin T."/>
            <person name="Bruce D."/>
            <person name="Detter J.C."/>
            <person name="Han C."/>
            <person name="Tapia R."/>
            <person name="Schmutz J."/>
            <person name="Larimer F."/>
            <person name="Land M."/>
            <person name="Hauser L."/>
            <person name="Kyrpides N."/>
            <person name="Mikhailova N."/>
            <person name="Bryant D.A."/>
            <person name="Hanada S."/>
            <person name="Tsukatani Y."/>
            <person name="Richardson P."/>
        </authorList>
    </citation>
    <scope>NUCLEOTIDE SEQUENCE [LARGE SCALE GENOMIC DNA]</scope>
    <source>
        <strain evidence="3">DSM 13941 / HLO8</strain>
    </source>
</reference>
<dbReference type="AlphaFoldDB" id="A7NML6"/>
<dbReference type="EMBL" id="CP000804">
    <property type="protein sequence ID" value="ABU58787.1"/>
    <property type="molecule type" value="Genomic_DNA"/>
</dbReference>
<dbReference type="SUPFAM" id="SSF48576">
    <property type="entry name" value="Terpenoid synthases"/>
    <property type="match status" value="1"/>
</dbReference>
<keyword evidence="1" id="KW-0456">Lyase</keyword>
<dbReference type="SMR" id="A7NML6"/>
<dbReference type="PANTHER" id="PTHR35201:SF4">
    <property type="entry name" value="BETA-PINACENE SYNTHASE-RELATED"/>
    <property type="match status" value="1"/>
</dbReference>
<name>A7NML6_ROSCS</name>
<dbReference type="STRING" id="383372.Rcas_2716"/>
<gene>
    <name evidence="2" type="ordered locus">Rcas_2716</name>
</gene>
<comment type="similarity">
    <text evidence="1">Belongs to the terpene synthase family.</text>
</comment>
<keyword evidence="1" id="KW-0479">Metal-binding</keyword>
<dbReference type="Gene3D" id="1.10.600.10">
    <property type="entry name" value="Farnesyl Diphosphate Synthase"/>
    <property type="match status" value="1"/>
</dbReference>
<comment type="cofactor">
    <cofactor evidence="1">
        <name>Mg(2+)</name>
        <dbReference type="ChEBI" id="CHEBI:18420"/>
    </cofactor>
</comment>
<evidence type="ECO:0000313" key="3">
    <source>
        <dbReference type="Proteomes" id="UP000000263"/>
    </source>
</evidence>
<dbReference type="Pfam" id="PF19086">
    <property type="entry name" value="Terpene_syn_C_2"/>
    <property type="match status" value="1"/>
</dbReference>